<sequence length="228" mass="26209">MKLFHGEQVLIKENNLLQPQIHTPLGIIEFSITVSDNFYYPEKSYKLKNGGSLYKYYYDSFDCELVVCRPKLNLALHLTVEECWGAVFRIKPHANTQISTCSFSASWKEGYSWTDYGSNTGEDLEAVEYENQIYRLHLGTQDGDMLMARRNQGDMIPKSLCLNSDFEKHGFILSSDKGIKIPMTLIDSNEICQVHFLVAWNKNIKEDVSTWLAVDQFSNEILKGEEIL</sequence>
<dbReference type="RefSeq" id="WP_069010401.1">
    <property type="nucleotide sequence ID" value="NZ_JAEHFQ010000016.1"/>
</dbReference>
<gene>
    <name evidence="1" type="ORF">JDW19_22660</name>
</gene>
<evidence type="ECO:0000313" key="2">
    <source>
        <dbReference type="Proteomes" id="UP000650605"/>
    </source>
</evidence>
<dbReference type="EMBL" id="JAEHFQ010000016">
    <property type="protein sequence ID" value="MBM0635907.1"/>
    <property type="molecule type" value="Genomic_DNA"/>
</dbReference>
<comment type="caution">
    <text evidence="1">The sequence shown here is derived from an EMBL/GenBank/DDBJ whole genome shotgun (WGS) entry which is preliminary data.</text>
</comment>
<name>A0A8I1LXH0_PAEPO</name>
<proteinExistence type="predicted"/>
<evidence type="ECO:0000313" key="1">
    <source>
        <dbReference type="EMBL" id="MBM0635907.1"/>
    </source>
</evidence>
<accession>A0A8I1LXH0</accession>
<dbReference type="Proteomes" id="UP000650605">
    <property type="component" value="Unassembled WGS sequence"/>
</dbReference>
<organism evidence="1 2">
    <name type="scientific">Paenibacillus polymyxa</name>
    <name type="common">Bacillus polymyxa</name>
    <dbReference type="NCBI Taxonomy" id="1406"/>
    <lineage>
        <taxon>Bacteria</taxon>
        <taxon>Bacillati</taxon>
        <taxon>Bacillota</taxon>
        <taxon>Bacilli</taxon>
        <taxon>Bacillales</taxon>
        <taxon>Paenibacillaceae</taxon>
        <taxon>Paenibacillus</taxon>
    </lineage>
</organism>
<reference evidence="1" key="1">
    <citation type="submission" date="2020-12" db="EMBL/GenBank/DDBJ databases">
        <title>Paenibacillus polymyxa LMG 27872: a double-edged sword.</title>
        <authorList>
            <person name="Langendries S."/>
            <person name="Garcia Mendez S."/>
            <person name="Beirinckx S."/>
            <person name="Viaene T."/>
            <person name="Baeyen S."/>
            <person name="Goeminne G."/>
            <person name="Willems A."/>
            <person name="Debode J."/>
            <person name="Goormachtig S."/>
        </authorList>
    </citation>
    <scope>NUCLEOTIDE SEQUENCE</scope>
    <source>
        <strain evidence="1">LMG 27872</strain>
    </source>
</reference>
<protein>
    <submittedName>
        <fullName evidence="1">Uncharacterized protein</fullName>
    </submittedName>
</protein>
<dbReference type="AlphaFoldDB" id="A0A8I1LXH0"/>